<dbReference type="PROSITE" id="PS50913">
    <property type="entry name" value="GRIP"/>
    <property type="match status" value="1"/>
</dbReference>
<keyword evidence="5" id="KW-0472">Membrane</keyword>
<evidence type="ECO:0000256" key="6">
    <source>
        <dbReference type="SAM" id="Coils"/>
    </source>
</evidence>
<dbReference type="Pfam" id="PF01465">
    <property type="entry name" value="GRIP"/>
    <property type="match status" value="1"/>
</dbReference>
<evidence type="ECO:0000259" key="7">
    <source>
        <dbReference type="PROSITE" id="PS50913"/>
    </source>
</evidence>
<dbReference type="Pfam" id="PF16704">
    <property type="entry name" value="Rab_bind"/>
    <property type="match status" value="1"/>
</dbReference>
<dbReference type="OrthoDB" id="1926336at2759"/>
<feature type="coiled-coil region" evidence="6">
    <location>
        <begin position="360"/>
        <end position="434"/>
    </location>
</feature>
<evidence type="ECO:0000313" key="9">
    <source>
        <dbReference type="Proteomes" id="UP000054783"/>
    </source>
</evidence>
<proteinExistence type="predicted"/>
<organism evidence="8 9">
    <name type="scientific">Trichinella patagoniensis</name>
    <dbReference type="NCBI Taxonomy" id="990121"/>
    <lineage>
        <taxon>Eukaryota</taxon>
        <taxon>Metazoa</taxon>
        <taxon>Ecdysozoa</taxon>
        <taxon>Nematoda</taxon>
        <taxon>Enoplea</taxon>
        <taxon>Dorylaimia</taxon>
        <taxon>Trichinellida</taxon>
        <taxon>Trichinellidae</taxon>
        <taxon>Trichinella</taxon>
    </lineage>
</organism>
<keyword evidence="9" id="KW-1185">Reference proteome</keyword>
<feature type="coiled-coil region" evidence="6">
    <location>
        <begin position="127"/>
        <end position="277"/>
    </location>
</feature>
<evidence type="ECO:0000256" key="5">
    <source>
        <dbReference type="ARBA" id="ARBA00023136"/>
    </source>
</evidence>
<sequence length="663" mass="76083">MTTEKNEFGSSKLDKYTRVQLYEIIKRQAALVRHLKEQKNVSNSDAAVNSSAKLEEQQSEEKKITECGASVSTSQQQCNNKQQNEVLLRLKDELKLRKFDLEASRIEIAELKSQLNALAVGSESGNEKRLRLEIADYERAIKKFEADLVTLREVHEKKCHDFNDILNEKENLQIRLVENEQSIVKLEEEVEHLKHAHEKLIEESKASKATAEFAQVARANVAADMEKQKMHLTEEIAFANKRLEANQQLTAELQRRNIGLENDMQCLRDELASTREAFDSYKIKSQAALLKQQQEQKHFQPSNNEEKELLEKQVASLQEKLDKMTLLYQSACTQIRDLNENEKFFKEEIRQRLELADATEKSLLEKLNTSEKERKRAVAELKAQLENITKEKDSISEKYDQQFNLQQSEHATQISEMEKKLASLQEEWEKLILDTKKSTSPVMTDRSFSCPRTPPFYERKPGEGAEEISCFTGIHIGNAMNAQASECSISPTSLIPLDELIDATDIPQQSSFYAVNAENGHQALDERGKNRHLTELLYESESNNTRLEEQIRLLKDEIRRLNRNQEREQHIANAEYLKNVILEFVAPKMPDARQKLIPVLTAMLSLSPSEVAILQKVLGKNTTATLMTLKNNQSATSGTVIYPDGRVSVDFFFIYFVHVQHNM</sequence>
<gene>
    <name evidence="8" type="primary">Gcc2</name>
    <name evidence="8" type="ORF">T12_376</name>
</gene>
<feature type="coiled-coil region" evidence="6">
    <location>
        <begin position="537"/>
        <end position="571"/>
    </location>
</feature>
<dbReference type="InterPro" id="IPR032023">
    <property type="entry name" value="GCC2_Rab_bind"/>
</dbReference>
<keyword evidence="4 6" id="KW-0175">Coiled coil</keyword>
<dbReference type="SMART" id="SM00755">
    <property type="entry name" value="Grip"/>
    <property type="match status" value="1"/>
</dbReference>
<dbReference type="AlphaFoldDB" id="A0A0V0ZPB0"/>
<evidence type="ECO:0000256" key="1">
    <source>
        <dbReference type="ARBA" id="ARBA00004184"/>
    </source>
</evidence>
<dbReference type="InterPro" id="IPR051952">
    <property type="entry name" value="Golgi-autophagy_related"/>
</dbReference>
<comment type="caution">
    <text evidence="8">The sequence shown here is derived from an EMBL/GenBank/DDBJ whole genome shotgun (WGS) entry which is preliminary data.</text>
</comment>
<protein>
    <submittedName>
        <fullName evidence="8">GRIP and coiled-coil domain-containing protein 2</fullName>
    </submittedName>
</protein>
<feature type="domain" description="GRIP" evidence="7">
    <location>
        <begin position="567"/>
        <end position="617"/>
    </location>
</feature>
<dbReference type="InterPro" id="IPR000237">
    <property type="entry name" value="GRIP_dom"/>
</dbReference>
<evidence type="ECO:0000256" key="3">
    <source>
        <dbReference type="ARBA" id="ARBA00022490"/>
    </source>
</evidence>
<dbReference type="PANTHER" id="PTHR23157:SF25">
    <property type="entry name" value="GRIP AND COILED-COIL DOMAIN-CONTAINING PROTEIN 1"/>
    <property type="match status" value="1"/>
</dbReference>
<name>A0A0V0ZPB0_9BILA</name>
<dbReference type="PANTHER" id="PTHR23157">
    <property type="entry name" value="GRIP AND COILED-COIL DOMAIN-CONTAINING PROTEIN 1"/>
    <property type="match status" value="1"/>
</dbReference>
<comment type="subcellular location">
    <subcellularLocation>
        <location evidence="2">Cytoplasm</location>
    </subcellularLocation>
    <subcellularLocation>
        <location evidence="1">Endomembrane system</location>
        <topology evidence="1">Peripheral membrane protein</topology>
    </subcellularLocation>
</comment>
<keyword evidence="3" id="KW-0963">Cytoplasm</keyword>
<dbReference type="GO" id="GO:0005794">
    <property type="term" value="C:Golgi apparatus"/>
    <property type="evidence" value="ECO:0007669"/>
    <property type="project" value="TreeGrafter"/>
</dbReference>
<evidence type="ECO:0000256" key="4">
    <source>
        <dbReference type="ARBA" id="ARBA00023054"/>
    </source>
</evidence>
<evidence type="ECO:0000256" key="2">
    <source>
        <dbReference type="ARBA" id="ARBA00004496"/>
    </source>
</evidence>
<accession>A0A0V0ZPB0</accession>
<dbReference type="STRING" id="990121.A0A0V0ZPB0"/>
<dbReference type="Proteomes" id="UP000054783">
    <property type="component" value="Unassembled WGS sequence"/>
</dbReference>
<evidence type="ECO:0000313" key="8">
    <source>
        <dbReference type="EMBL" id="KRY13993.1"/>
    </source>
</evidence>
<reference evidence="8 9" key="1">
    <citation type="submission" date="2015-01" db="EMBL/GenBank/DDBJ databases">
        <title>Evolution of Trichinella species and genotypes.</title>
        <authorList>
            <person name="Korhonen P.K."/>
            <person name="Edoardo P."/>
            <person name="Giuseppe L.R."/>
            <person name="Gasser R.B."/>
        </authorList>
    </citation>
    <scope>NUCLEOTIDE SEQUENCE [LARGE SCALE GENOMIC DNA]</scope>
    <source>
        <strain evidence="8">ISS2496</strain>
    </source>
</reference>
<dbReference type="EMBL" id="JYDQ01000126">
    <property type="protein sequence ID" value="KRY13993.1"/>
    <property type="molecule type" value="Genomic_DNA"/>
</dbReference>